<evidence type="ECO:0008006" key="6">
    <source>
        <dbReference type="Google" id="ProtNLM"/>
    </source>
</evidence>
<dbReference type="STRING" id="1231336.L248_0347"/>
<keyword evidence="5" id="KW-1185">Reference proteome</keyword>
<dbReference type="EMBL" id="KI271582">
    <property type="protein sequence ID" value="ERL66668.1"/>
    <property type="molecule type" value="Genomic_DNA"/>
</dbReference>
<dbReference type="InterPro" id="IPR025711">
    <property type="entry name" value="PepSY"/>
</dbReference>
<feature type="domain" description="PepSY" evidence="2">
    <location>
        <begin position="97"/>
        <end position="151"/>
    </location>
</feature>
<dbReference type="Proteomes" id="UP000030647">
    <property type="component" value="Unassembled WGS sequence"/>
</dbReference>
<name>U4TXX7_9LACO</name>
<dbReference type="SUPFAM" id="SSF54403">
    <property type="entry name" value="Cystatin/monellin"/>
    <property type="match status" value="2"/>
</dbReference>
<proteinExistence type="predicted"/>
<dbReference type="RefSeq" id="WP_022528294.1">
    <property type="nucleotide sequence ID" value="NZ_KI271582.1"/>
</dbReference>
<evidence type="ECO:0000259" key="2">
    <source>
        <dbReference type="Pfam" id="PF03413"/>
    </source>
</evidence>
<dbReference type="InterPro" id="IPR041401">
    <property type="entry name" value="TseB-like_dom"/>
</dbReference>
<dbReference type="Pfam" id="PF03413">
    <property type="entry name" value="PepSY"/>
    <property type="match status" value="1"/>
</dbReference>
<organism evidence="4 5">
    <name type="scientific">Schleiferilactobacillus shenzhenensis LY-73</name>
    <dbReference type="NCBI Taxonomy" id="1231336"/>
    <lineage>
        <taxon>Bacteria</taxon>
        <taxon>Bacillati</taxon>
        <taxon>Bacillota</taxon>
        <taxon>Bacilli</taxon>
        <taxon>Lactobacillales</taxon>
        <taxon>Lactobacillaceae</taxon>
        <taxon>Schleiferilactobacillus</taxon>
    </lineage>
</organism>
<dbReference type="AlphaFoldDB" id="U4TXX7"/>
<dbReference type="InterPro" id="IPR046350">
    <property type="entry name" value="Cystatin_sf"/>
</dbReference>
<evidence type="ECO:0000313" key="4">
    <source>
        <dbReference type="EMBL" id="ERL66668.1"/>
    </source>
</evidence>
<keyword evidence="1" id="KW-1133">Transmembrane helix</keyword>
<evidence type="ECO:0000313" key="5">
    <source>
        <dbReference type="Proteomes" id="UP000030647"/>
    </source>
</evidence>
<evidence type="ECO:0000259" key="3">
    <source>
        <dbReference type="Pfam" id="PF17881"/>
    </source>
</evidence>
<dbReference type="Gene3D" id="3.10.450.40">
    <property type="match status" value="2"/>
</dbReference>
<gene>
    <name evidence="4" type="ORF">L248_0347</name>
</gene>
<feature type="transmembrane region" description="Helical" evidence="1">
    <location>
        <begin position="9"/>
        <end position="28"/>
    </location>
</feature>
<reference evidence="5" key="1">
    <citation type="journal article" date="2013" name="Genome Announc.">
        <title>Whole-Genome Sequencing of Lactobacillus shenzhenensis Strain LY-73T.</title>
        <authorList>
            <person name="Lin Z."/>
            <person name="Liu Z."/>
            <person name="Yang R."/>
            <person name="Zou Y."/>
            <person name="Wan D."/>
            <person name="Chen J."/>
            <person name="Guo M."/>
            <person name="Zhao J."/>
            <person name="Fang C."/>
            <person name="Yang R."/>
            <person name="Liu F."/>
        </authorList>
    </citation>
    <scope>NUCLEOTIDE SEQUENCE [LARGE SCALE GENOMIC DNA]</scope>
    <source>
        <strain evidence="5">LY-73</strain>
    </source>
</reference>
<feature type="domain" description="Cell wall elongation regulator TseB-like" evidence="3">
    <location>
        <begin position="38"/>
        <end position="82"/>
    </location>
</feature>
<protein>
    <recommendedName>
        <fullName evidence="6">DUF5590 domain-containing protein</fullName>
    </recommendedName>
</protein>
<dbReference type="eggNOG" id="COG5353">
    <property type="taxonomic scope" value="Bacteria"/>
</dbReference>
<dbReference type="HOGENOM" id="CLU_114070_2_1_9"/>
<keyword evidence="1" id="KW-0812">Transmembrane</keyword>
<accession>U4TXX7</accession>
<sequence length="156" mass="17135">MRSAWQKWAYWGALVVIIATVISVYFVATAPRRNAEKQATAVAARVAGVQTPQSFYLFNRNETDYTVGGKQRSGKNVFVIINAKTGRTRTLAASSGLSAAEARQQARADHAQATVTHVALGLYKKIPAWEVTLRQRDGTYQYVLLNFKTGKPVTAS</sequence>
<dbReference type="Pfam" id="PF17881">
    <property type="entry name" value="TseB"/>
    <property type="match status" value="1"/>
</dbReference>
<keyword evidence="1" id="KW-0472">Membrane</keyword>
<evidence type="ECO:0000256" key="1">
    <source>
        <dbReference type="SAM" id="Phobius"/>
    </source>
</evidence>